<organism evidence="1 2">
    <name type="scientific">Schistosoma curassoni</name>
    <dbReference type="NCBI Taxonomy" id="6186"/>
    <lineage>
        <taxon>Eukaryota</taxon>
        <taxon>Metazoa</taxon>
        <taxon>Spiralia</taxon>
        <taxon>Lophotrochozoa</taxon>
        <taxon>Platyhelminthes</taxon>
        <taxon>Trematoda</taxon>
        <taxon>Digenea</taxon>
        <taxon>Strigeidida</taxon>
        <taxon>Schistosomatoidea</taxon>
        <taxon>Schistosomatidae</taxon>
        <taxon>Schistosoma</taxon>
    </lineage>
</organism>
<proteinExistence type="predicted"/>
<accession>A0A3P8FXS1</accession>
<dbReference type="Proteomes" id="UP000279833">
    <property type="component" value="Unassembled WGS sequence"/>
</dbReference>
<gene>
    <name evidence="1" type="ORF">SCUD_LOCUS15619</name>
</gene>
<reference evidence="1 2" key="1">
    <citation type="submission" date="2018-11" db="EMBL/GenBank/DDBJ databases">
        <authorList>
            <consortium name="Pathogen Informatics"/>
        </authorList>
    </citation>
    <scope>NUCLEOTIDE SEQUENCE [LARGE SCALE GENOMIC DNA]</scope>
    <source>
        <strain>Dakar</strain>
        <strain evidence="2">Senegal</strain>
    </source>
</reference>
<dbReference type="AlphaFoldDB" id="A0A3P8FXS1"/>
<evidence type="ECO:0000313" key="1">
    <source>
        <dbReference type="EMBL" id="VDP59705.1"/>
    </source>
</evidence>
<protein>
    <submittedName>
        <fullName evidence="1">Uncharacterized protein</fullName>
    </submittedName>
</protein>
<sequence>MRYNPTNLSSVDLSVRGGSTLPCAESLRFIDLLLIRLSTSFLGVLHELWLFKSLFCCCCTSDICKIS</sequence>
<dbReference type="EMBL" id="UZAK01037792">
    <property type="protein sequence ID" value="VDP59705.1"/>
    <property type="molecule type" value="Genomic_DNA"/>
</dbReference>
<evidence type="ECO:0000313" key="2">
    <source>
        <dbReference type="Proteomes" id="UP000279833"/>
    </source>
</evidence>
<keyword evidence="2" id="KW-1185">Reference proteome</keyword>
<name>A0A3P8FXS1_9TREM</name>